<dbReference type="PANTHER" id="PTHR24171:SF8">
    <property type="entry name" value="BRCA1-ASSOCIATED RING DOMAIN PROTEIN 1"/>
    <property type="match status" value="1"/>
</dbReference>
<evidence type="ECO:0000256" key="3">
    <source>
        <dbReference type="PROSITE-ProRule" id="PRU00023"/>
    </source>
</evidence>
<accession>A0ABD1XYQ4</accession>
<dbReference type="SMART" id="SM00248">
    <property type="entry name" value="ANK"/>
    <property type="match status" value="4"/>
</dbReference>
<dbReference type="Proteomes" id="UP001605036">
    <property type="component" value="Unassembled WGS sequence"/>
</dbReference>
<dbReference type="Pfam" id="PF13637">
    <property type="entry name" value="Ank_4"/>
    <property type="match status" value="1"/>
</dbReference>
<feature type="compositionally biased region" description="Basic and acidic residues" evidence="4">
    <location>
        <begin position="149"/>
        <end position="167"/>
    </location>
</feature>
<dbReference type="PANTHER" id="PTHR24171">
    <property type="entry name" value="ANKYRIN REPEAT DOMAIN-CONTAINING PROTEIN 39-RELATED"/>
    <property type="match status" value="1"/>
</dbReference>
<dbReference type="PROSITE" id="PS50088">
    <property type="entry name" value="ANK_REPEAT"/>
    <property type="match status" value="3"/>
</dbReference>
<feature type="compositionally biased region" description="Basic and acidic residues" evidence="4">
    <location>
        <begin position="174"/>
        <end position="185"/>
    </location>
</feature>
<evidence type="ECO:0000313" key="6">
    <source>
        <dbReference type="Proteomes" id="UP001605036"/>
    </source>
</evidence>
<feature type="compositionally biased region" description="Polar residues" evidence="4">
    <location>
        <begin position="186"/>
        <end position="195"/>
    </location>
</feature>
<evidence type="ECO:0000256" key="2">
    <source>
        <dbReference type="ARBA" id="ARBA00023043"/>
    </source>
</evidence>
<evidence type="ECO:0000256" key="1">
    <source>
        <dbReference type="ARBA" id="ARBA00022737"/>
    </source>
</evidence>
<dbReference type="InterPro" id="IPR002110">
    <property type="entry name" value="Ankyrin_rpt"/>
</dbReference>
<dbReference type="PRINTS" id="PR01415">
    <property type="entry name" value="ANKYRIN"/>
</dbReference>
<reference evidence="5 6" key="1">
    <citation type="submission" date="2024-09" db="EMBL/GenBank/DDBJ databases">
        <title>Chromosome-scale assembly of Riccia fluitans.</title>
        <authorList>
            <person name="Paukszto L."/>
            <person name="Sawicki J."/>
            <person name="Karawczyk K."/>
            <person name="Piernik-Szablinska J."/>
            <person name="Szczecinska M."/>
            <person name="Mazdziarz M."/>
        </authorList>
    </citation>
    <scope>NUCLEOTIDE SEQUENCE [LARGE SCALE GENOMIC DNA]</scope>
    <source>
        <strain evidence="5">Rf_01</strain>
        <tissue evidence="5">Aerial parts of the thallus</tissue>
    </source>
</reference>
<organism evidence="5 6">
    <name type="scientific">Riccia fluitans</name>
    <dbReference type="NCBI Taxonomy" id="41844"/>
    <lineage>
        <taxon>Eukaryota</taxon>
        <taxon>Viridiplantae</taxon>
        <taxon>Streptophyta</taxon>
        <taxon>Embryophyta</taxon>
        <taxon>Marchantiophyta</taxon>
        <taxon>Marchantiopsida</taxon>
        <taxon>Marchantiidae</taxon>
        <taxon>Marchantiales</taxon>
        <taxon>Ricciaceae</taxon>
        <taxon>Riccia</taxon>
    </lineage>
</organism>
<keyword evidence="6" id="KW-1185">Reference proteome</keyword>
<feature type="repeat" description="ANK" evidence="3">
    <location>
        <begin position="65"/>
        <end position="97"/>
    </location>
</feature>
<keyword evidence="1" id="KW-0677">Repeat</keyword>
<evidence type="ECO:0000313" key="5">
    <source>
        <dbReference type="EMBL" id="KAL2614091.1"/>
    </source>
</evidence>
<comment type="caution">
    <text evidence="5">The sequence shown here is derived from an EMBL/GenBank/DDBJ whole genome shotgun (WGS) entry which is preliminary data.</text>
</comment>
<dbReference type="Gene3D" id="1.25.40.20">
    <property type="entry name" value="Ankyrin repeat-containing domain"/>
    <property type="match status" value="1"/>
</dbReference>
<evidence type="ECO:0000256" key="4">
    <source>
        <dbReference type="SAM" id="MobiDB-lite"/>
    </source>
</evidence>
<dbReference type="SUPFAM" id="SSF48403">
    <property type="entry name" value="Ankyrin repeat"/>
    <property type="match status" value="1"/>
</dbReference>
<sequence length="250" mass="27827">MSLHDAAREGNVDSVRQLLSTNAESVNDRDKHSRTPLHIAAWAGQEEVVRVLCEAKADVGASAQDDMAAIHFASQKGHTEVVRTLLLDGAYVNARNRKGMTPLHYAVQGSHADLVRLLVRKGANLESENKAKKKPIDLIRDESLRSVIKESEEERDNRRAKSREKVKQQPVTGREARDEEAEKTQVSETPDSAATESRPDTEKQIEVSPAVAEEVNGNEEDLDVVIRPKRKKAKVELSHLFGENDENEVD</sequence>
<feature type="region of interest" description="Disordered" evidence="4">
    <location>
        <begin position="149"/>
        <end position="222"/>
    </location>
</feature>
<name>A0ABD1XYQ4_9MARC</name>
<dbReference type="EMBL" id="JBHFFA010000007">
    <property type="protein sequence ID" value="KAL2614091.1"/>
    <property type="molecule type" value="Genomic_DNA"/>
</dbReference>
<dbReference type="InterPro" id="IPR036770">
    <property type="entry name" value="Ankyrin_rpt-contain_sf"/>
</dbReference>
<proteinExistence type="predicted"/>
<dbReference type="PROSITE" id="PS50297">
    <property type="entry name" value="ANK_REP_REGION"/>
    <property type="match status" value="3"/>
</dbReference>
<feature type="repeat" description="ANK" evidence="3">
    <location>
        <begin position="32"/>
        <end position="64"/>
    </location>
</feature>
<keyword evidence="2 3" id="KW-0040">ANK repeat</keyword>
<dbReference type="Pfam" id="PF12796">
    <property type="entry name" value="Ank_2"/>
    <property type="match status" value="1"/>
</dbReference>
<dbReference type="AlphaFoldDB" id="A0ABD1XYQ4"/>
<gene>
    <name evidence="5" type="ORF">R1flu_025783</name>
</gene>
<feature type="repeat" description="ANK" evidence="3">
    <location>
        <begin position="98"/>
        <end position="130"/>
    </location>
</feature>
<protein>
    <submittedName>
        <fullName evidence="5">Uncharacterized protein</fullName>
    </submittedName>
</protein>